<feature type="transmembrane region" description="Helical" evidence="5">
    <location>
        <begin position="17"/>
        <end position="36"/>
    </location>
</feature>
<keyword evidence="4 5" id="KW-0472">Membrane</keyword>
<accession>A0A1G1WCH3</accession>
<evidence type="ECO:0008006" key="8">
    <source>
        <dbReference type="Google" id="ProtNLM"/>
    </source>
</evidence>
<reference evidence="6 7" key="1">
    <citation type="journal article" date="2016" name="Nat. Commun.">
        <title>Thousands of microbial genomes shed light on interconnected biogeochemical processes in an aquifer system.</title>
        <authorList>
            <person name="Anantharaman K."/>
            <person name="Brown C.T."/>
            <person name="Hug L.A."/>
            <person name="Sharon I."/>
            <person name="Castelle C.J."/>
            <person name="Probst A.J."/>
            <person name="Thomas B.C."/>
            <person name="Singh A."/>
            <person name="Wilkins M.J."/>
            <person name="Karaoz U."/>
            <person name="Brodie E.L."/>
            <person name="Williams K.H."/>
            <person name="Hubbard S.S."/>
            <person name="Banfield J.F."/>
        </authorList>
    </citation>
    <scope>NUCLEOTIDE SEQUENCE [LARGE SCALE GENOMIC DNA]</scope>
</reference>
<dbReference type="GO" id="GO:0016765">
    <property type="term" value="F:transferase activity, transferring alkyl or aryl (other than methyl) groups"/>
    <property type="evidence" value="ECO:0007669"/>
    <property type="project" value="InterPro"/>
</dbReference>
<protein>
    <recommendedName>
        <fullName evidence="8">Phosphoribose diphosphate--decaprenyl-phosphate phosphoribosyltransferase</fullName>
    </recommendedName>
</protein>
<dbReference type="AlphaFoldDB" id="A0A1G1WCH3"/>
<dbReference type="Proteomes" id="UP000178162">
    <property type="component" value="Unassembled WGS sequence"/>
</dbReference>
<evidence type="ECO:0000256" key="1">
    <source>
        <dbReference type="ARBA" id="ARBA00004141"/>
    </source>
</evidence>
<comment type="caution">
    <text evidence="6">The sequence shown here is derived from an EMBL/GenBank/DDBJ whole genome shotgun (WGS) entry which is preliminary data.</text>
</comment>
<keyword evidence="2 5" id="KW-0812">Transmembrane</keyword>
<dbReference type="CDD" id="cd13963">
    <property type="entry name" value="PT_UbiA_2"/>
    <property type="match status" value="1"/>
</dbReference>
<proteinExistence type="predicted"/>
<evidence type="ECO:0000256" key="2">
    <source>
        <dbReference type="ARBA" id="ARBA00022692"/>
    </source>
</evidence>
<gene>
    <name evidence="6" type="ORF">A2134_00755</name>
</gene>
<feature type="transmembrane region" description="Helical" evidence="5">
    <location>
        <begin position="159"/>
        <end position="177"/>
    </location>
</feature>
<sequence>MEQLILPLIISMRPIQWLKNLAVFAAIAFSGELFLTDKFISVLYTFLIFTLISSGVYLINDLLDIKGDRLHYSKKNRPLAAGKLDRSIATVTSLLLIGTGVFWSFTLSMNLFLLLVLFITVEISYTLFLKQVILIDVIAIAFAFMIRVFAGSIVVLTPLSSWLILTVMMGSLFFAIGKRRSELTLLSNVAPKHRATLSHYPPQLLDGITFMMATAALITYSLFTFNQPELSVNRKLIIEALPITLSSPKWLMITIPIVVYALFRYLYIIYEKKKGDAPAEVLISDKPLLTTTIIWLLAVISLVYILPG</sequence>
<feature type="transmembrane region" description="Helical" evidence="5">
    <location>
        <begin position="204"/>
        <end position="223"/>
    </location>
</feature>
<comment type="subcellular location">
    <subcellularLocation>
        <location evidence="1">Membrane</location>
        <topology evidence="1">Multi-pass membrane protein</topology>
    </subcellularLocation>
</comment>
<feature type="transmembrane region" description="Helical" evidence="5">
    <location>
        <begin position="42"/>
        <end position="63"/>
    </location>
</feature>
<evidence type="ECO:0000256" key="5">
    <source>
        <dbReference type="SAM" id="Phobius"/>
    </source>
</evidence>
<dbReference type="InterPro" id="IPR044878">
    <property type="entry name" value="UbiA_sf"/>
</dbReference>
<feature type="transmembrane region" description="Helical" evidence="5">
    <location>
        <begin position="133"/>
        <end position="153"/>
    </location>
</feature>
<organism evidence="6 7">
    <name type="scientific">Candidatus Woykebacteria bacterium RBG_16_39_9b</name>
    <dbReference type="NCBI Taxonomy" id="1802595"/>
    <lineage>
        <taxon>Bacteria</taxon>
        <taxon>Candidatus Woykeibacteriota</taxon>
    </lineage>
</organism>
<dbReference type="EMBL" id="MHCR01000017">
    <property type="protein sequence ID" value="OGY25383.1"/>
    <property type="molecule type" value="Genomic_DNA"/>
</dbReference>
<feature type="transmembrane region" description="Helical" evidence="5">
    <location>
        <begin position="288"/>
        <end position="306"/>
    </location>
</feature>
<evidence type="ECO:0000313" key="6">
    <source>
        <dbReference type="EMBL" id="OGY25383.1"/>
    </source>
</evidence>
<keyword evidence="3 5" id="KW-1133">Transmembrane helix</keyword>
<feature type="transmembrane region" description="Helical" evidence="5">
    <location>
        <begin position="250"/>
        <end position="267"/>
    </location>
</feature>
<evidence type="ECO:0000313" key="7">
    <source>
        <dbReference type="Proteomes" id="UP000178162"/>
    </source>
</evidence>
<dbReference type="STRING" id="1802595.A2134_00755"/>
<name>A0A1G1WCH3_9BACT</name>
<dbReference type="InterPro" id="IPR000537">
    <property type="entry name" value="UbiA_prenyltransferase"/>
</dbReference>
<dbReference type="Gene3D" id="1.10.357.140">
    <property type="entry name" value="UbiA prenyltransferase"/>
    <property type="match status" value="1"/>
</dbReference>
<dbReference type="GO" id="GO:0016020">
    <property type="term" value="C:membrane"/>
    <property type="evidence" value="ECO:0007669"/>
    <property type="project" value="UniProtKB-SubCell"/>
</dbReference>
<dbReference type="Pfam" id="PF01040">
    <property type="entry name" value="UbiA"/>
    <property type="match status" value="1"/>
</dbReference>
<evidence type="ECO:0000256" key="3">
    <source>
        <dbReference type="ARBA" id="ARBA00022989"/>
    </source>
</evidence>
<evidence type="ECO:0000256" key="4">
    <source>
        <dbReference type="ARBA" id="ARBA00023136"/>
    </source>
</evidence>
<dbReference type="NCBIfam" id="NF008978">
    <property type="entry name" value="PRK12324.1-4"/>
    <property type="match status" value="1"/>
</dbReference>